<evidence type="ECO:0000313" key="2">
    <source>
        <dbReference type="EMBL" id="CAB3985378.1"/>
    </source>
</evidence>
<dbReference type="SUPFAM" id="SSF56219">
    <property type="entry name" value="DNase I-like"/>
    <property type="match status" value="1"/>
</dbReference>
<name>A0A6S7G0H5_PARCT</name>
<sequence>MAKNFLRFGVWNINRLNGKLNDTDFLSKINHFDLISLVETWLPYGNPDVHIDGYCSFSKCRKEKSLSSRRNSGGITILVKQSLRKGVKFLDKGSNEEFVWWKLDKTFFNLTSDIFVCSVYIPLQNSSREIRLNTDHFENLQNYIHKFSVLGDVILCGDFNARTGTLDDFTHVDPFLNEGNLSTIIVSKRFSRDLNTNCYGRSLVELCIENNSVALNGRTKGDLTGQFTCNTYNGSSVVDYAIVAQELFLLINSFTVDYPTEFSHHSCLNFVMRIKTPKHPNVNMEVLNKSISFVWDETKKQDLYDVMS</sequence>
<dbReference type="Proteomes" id="UP001152795">
    <property type="component" value="Unassembled WGS sequence"/>
</dbReference>
<dbReference type="InterPro" id="IPR036691">
    <property type="entry name" value="Endo/exonu/phosph_ase_sf"/>
</dbReference>
<dbReference type="Pfam" id="PF03372">
    <property type="entry name" value="Exo_endo_phos"/>
    <property type="match status" value="1"/>
</dbReference>
<organism evidence="2 3">
    <name type="scientific">Paramuricea clavata</name>
    <name type="common">Red gorgonian</name>
    <name type="synonym">Violescent sea-whip</name>
    <dbReference type="NCBI Taxonomy" id="317549"/>
    <lineage>
        <taxon>Eukaryota</taxon>
        <taxon>Metazoa</taxon>
        <taxon>Cnidaria</taxon>
        <taxon>Anthozoa</taxon>
        <taxon>Octocorallia</taxon>
        <taxon>Malacalcyonacea</taxon>
        <taxon>Plexauridae</taxon>
        <taxon>Paramuricea</taxon>
    </lineage>
</organism>
<accession>A0A6S7G0H5</accession>
<comment type="caution">
    <text evidence="2">The sequence shown here is derived from an EMBL/GenBank/DDBJ whole genome shotgun (WGS) entry which is preliminary data.</text>
</comment>
<dbReference type="Gene3D" id="3.60.10.10">
    <property type="entry name" value="Endonuclease/exonuclease/phosphatase"/>
    <property type="match status" value="1"/>
</dbReference>
<dbReference type="EMBL" id="CACRXK020000866">
    <property type="protein sequence ID" value="CAB3985378.1"/>
    <property type="molecule type" value="Genomic_DNA"/>
</dbReference>
<evidence type="ECO:0000313" key="3">
    <source>
        <dbReference type="Proteomes" id="UP001152795"/>
    </source>
</evidence>
<feature type="domain" description="Endonuclease/exonuclease/phosphatase" evidence="1">
    <location>
        <begin position="11"/>
        <end position="245"/>
    </location>
</feature>
<keyword evidence="3" id="KW-1185">Reference proteome</keyword>
<proteinExistence type="predicted"/>
<dbReference type="GO" id="GO:0003824">
    <property type="term" value="F:catalytic activity"/>
    <property type="evidence" value="ECO:0007669"/>
    <property type="project" value="InterPro"/>
</dbReference>
<protein>
    <recommendedName>
        <fullName evidence="1">Endonuclease/exonuclease/phosphatase domain-containing protein</fullName>
    </recommendedName>
</protein>
<evidence type="ECO:0000259" key="1">
    <source>
        <dbReference type="Pfam" id="PF03372"/>
    </source>
</evidence>
<dbReference type="OrthoDB" id="7700509at2759"/>
<dbReference type="InterPro" id="IPR005135">
    <property type="entry name" value="Endo/exonuclease/phosphatase"/>
</dbReference>
<dbReference type="AlphaFoldDB" id="A0A6S7G0H5"/>
<gene>
    <name evidence="2" type="ORF">PACLA_8A053888</name>
</gene>
<reference evidence="2" key="1">
    <citation type="submission" date="2020-04" db="EMBL/GenBank/DDBJ databases">
        <authorList>
            <person name="Alioto T."/>
            <person name="Alioto T."/>
            <person name="Gomez Garrido J."/>
        </authorList>
    </citation>
    <scope>NUCLEOTIDE SEQUENCE</scope>
    <source>
        <strain evidence="2">A484AB</strain>
    </source>
</reference>